<evidence type="ECO:0000313" key="2">
    <source>
        <dbReference type="Proteomes" id="UP000093482"/>
    </source>
</evidence>
<dbReference type="Proteomes" id="UP000093482">
    <property type="component" value="Unassembled WGS sequence"/>
</dbReference>
<comment type="caution">
    <text evidence="1">The sequence shown here is derived from an EMBL/GenBank/DDBJ whole genome shotgun (WGS) entry which is preliminary data.</text>
</comment>
<name>A0A1C0Y5J2_9BACL</name>
<dbReference type="EMBL" id="MATO01000096">
    <property type="protein sequence ID" value="OCS82449.1"/>
    <property type="molecule type" value="Genomic_DNA"/>
</dbReference>
<keyword evidence="2" id="KW-1185">Reference proteome</keyword>
<proteinExistence type="predicted"/>
<evidence type="ECO:0000313" key="1">
    <source>
        <dbReference type="EMBL" id="OCS82449.1"/>
    </source>
</evidence>
<organism evidence="1 2">
    <name type="scientific">Caryophanon latum</name>
    <dbReference type="NCBI Taxonomy" id="33977"/>
    <lineage>
        <taxon>Bacteria</taxon>
        <taxon>Bacillati</taxon>
        <taxon>Bacillota</taxon>
        <taxon>Bacilli</taxon>
        <taxon>Bacillales</taxon>
        <taxon>Caryophanaceae</taxon>
        <taxon>Caryophanon</taxon>
    </lineage>
</organism>
<reference evidence="1 2" key="1">
    <citation type="submission" date="2016-07" db="EMBL/GenBank/DDBJ databases">
        <title>Caryophanon latum genome sequencing.</title>
        <authorList>
            <person name="Verma A."/>
            <person name="Pal Y."/>
            <person name="Krishnamurthi S."/>
        </authorList>
    </citation>
    <scope>NUCLEOTIDE SEQUENCE [LARGE SCALE GENOMIC DNA]</scope>
    <source>
        <strain evidence="1 2">DSM 14151</strain>
    </source>
</reference>
<sequence length="93" mass="10731">MLHIYGQRSWHQEAFIVGNRAALKQLQLAIGEALENGEMRETFFPSDEEGYDVYIACVDDAFDFETLDLPYHDEELFNKPKPPLKAFTLYGSK</sequence>
<gene>
    <name evidence="1" type="ORF">A6K76_16335</name>
</gene>
<dbReference type="AlphaFoldDB" id="A0A1C0Y5J2"/>
<accession>A0A1C0Y5J2</accession>
<protein>
    <submittedName>
        <fullName evidence="1">Uncharacterized protein</fullName>
    </submittedName>
</protein>